<dbReference type="Proteomes" id="UP000024635">
    <property type="component" value="Unassembled WGS sequence"/>
</dbReference>
<dbReference type="PROSITE" id="PS50262">
    <property type="entry name" value="G_PROTEIN_RECEP_F1_2"/>
    <property type="match status" value="1"/>
</dbReference>
<name>A0A016T4Z9_9BILA</name>
<keyword evidence="4 5" id="KW-0472">Membrane</keyword>
<feature type="transmembrane region" description="Helical" evidence="5">
    <location>
        <begin position="359"/>
        <end position="381"/>
    </location>
</feature>
<feature type="domain" description="G-protein coupled receptors family 1 profile" evidence="6">
    <location>
        <begin position="93"/>
        <end position="378"/>
    </location>
</feature>
<feature type="transmembrane region" description="Helical" evidence="5">
    <location>
        <begin position="205"/>
        <end position="226"/>
    </location>
</feature>
<evidence type="ECO:0000313" key="8">
    <source>
        <dbReference type="Proteomes" id="UP000024635"/>
    </source>
</evidence>
<keyword evidence="3 5" id="KW-1133">Transmembrane helix</keyword>
<feature type="transmembrane region" description="Helical" evidence="5">
    <location>
        <begin position="114"/>
        <end position="136"/>
    </location>
</feature>
<dbReference type="InterPro" id="IPR017452">
    <property type="entry name" value="GPCR_Rhodpsn_7TM"/>
</dbReference>
<proteinExistence type="predicted"/>
<dbReference type="Gene3D" id="1.20.1070.10">
    <property type="entry name" value="Rhodopsin 7-helix transmembrane proteins"/>
    <property type="match status" value="1"/>
</dbReference>
<comment type="subcellular location">
    <subcellularLocation>
        <location evidence="1">Membrane</location>
    </subcellularLocation>
</comment>
<feature type="transmembrane region" description="Helical" evidence="5">
    <location>
        <begin position="258"/>
        <end position="285"/>
    </location>
</feature>
<accession>A0A016T4Z9</accession>
<sequence length="502" mass="57273">MELYEDIEFCDPNQDSSYNAQIERKTTPPDRFSSQIYGDELPVCEDPFTVFDHYMNYCVPATLIQFVDQENEPNMKIIYGFLLPVLSVIVLLSNGVVIFVLNEQKSKRATVEPLLWMAISALLMAASPLPFTIFYYNLGHMRDLNQTEFLCYLQKVCMEILPFFFNTLITFFTLLLGTQRFIAVQYPLDSFRWCSWRLIRRYSKAILVLATVLTVIHSTFDIRVIYHFCIRGPSTSFWVARCFVGHSPLTRAMGPDTFAWVFDCFRLGLIVVPSILLFVITILLIRTIKTSDAQKLRVNFSVNRHKRVSSASRNTTVMLTVIIALFLLARAPSTVLIILVKLSDVLPLGSLEFAHSAYLRAFSNIILVTLHPISFAVYMFMSRRFRVSLRRLLGWRFLASDEEFHALTSSLRNSQFKGQATKTSSVALTVYKKESCQSMLRSPRCTSPTRKGVVFAPKASLDSTLSNGARAAKSLSSWSGKSSKGKLSIFKRFRFMKRCDTV</sequence>
<evidence type="ECO:0000256" key="5">
    <source>
        <dbReference type="SAM" id="Phobius"/>
    </source>
</evidence>
<dbReference type="AlphaFoldDB" id="A0A016T4Z9"/>
<dbReference type="PANTHER" id="PTHR47023">
    <property type="entry name" value="SEX PEPTIDE RECEPTOR"/>
    <property type="match status" value="1"/>
</dbReference>
<feature type="transmembrane region" description="Helical" evidence="5">
    <location>
        <begin position="163"/>
        <end position="184"/>
    </location>
</feature>
<dbReference type="SUPFAM" id="SSF81321">
    <property type="entry name" value="Family A G protein-coupled receptor-like"/>
    <property type="match status" value="1"/>
</dbReference>
<protein>
    <recommendedName>
        <fullName evidence="6">G-protein coupled receptors family 1 profile domain-containing protein</fullName>
    </recommendedName>
</protein>
<evidence type="ECO:0000256" key="1">
    <source>
        <dbReference type="ARBA" id="ARBA00004370"/>
    </source>
</evidence>
<gene>
    <name evidence="7" type="primary">Acey_s0138.g2071</name>
    <name evidence="7" type="synonym">Acey-sprr-3</name>
    <name evidence="7" type="ORF">Y032_0138g2071</name>
</gene>
<dbReference type="EMBL" id="JARK01001474">
    <property type="protein sequence ID" value="EYB97711.1"/>
    <property type="molecule type" value="Genomic_DNA"/>
</dbReference>
<keyword evidence="2 5" id="KW-0812">Transmembrane</keyword>
<evidence type="ECO:0000256" key="2">
    <source>
        <dbReference type="ARBA" id="ARBA00022692"/>
    </source>
</evidence>
<evidence type="ECO:0000313" key="7">
    <source>
        <dbReference type="EMBL" id="EYB97711.1"/>
    </source>
</evidence>
<reference evidence="8" key="1">
    <citation type="journal article" date="2015" name="Nat. Genet.">
        <title>The genome and transcriptome of the zoonotic hookworm Ancylostoma ceylanicum identify infection-specific gene families.</title>
        <authorList>
            <person name="Schwarz E.M."/>
            <person name="Hu Y."/>
            <person name="Antoshechkin I."/>
            <person name="Miller M.M."/>
            <person name="Sternberg P.W."/>
            <person name="Aroian R.V."/>
        </authorList>
    </citation>
    <scope>NUCLEOTIDE SEQUENCE</scope>
    <source>
        <strain evidence="8">HY135</strain>
    </source>
</reference>
<dbReference type="GO" id="GO:0016020">
    <property type="term" value="C:membrane"/>
    <property type="evidence" value="ECO:0007669"/>
    <property type="project" value="UniProtKB-SubCell"/>
</dbReference>
<comment type="caution">
    <text evidence="7">The sequence shown here is derived from an EMBL/GenBank/DDBJ whole genome shotgun (WGS) entry which is preliminary data.</text>
</comment>
<evidence type="ECO:0000256" key="3">
    <source>
        <dbReference type="ARBA" id="ARBA00022989"/>
    </source>
</evidence>
<dbReference type="OrthoDB" id="5871210at2759"/>
<evidence type="ECO:0000256" key="4">
    <source>
        <dbReference type="ARBA" id="ARBA00023136"/>
    </source>
</evidence>
<dbReference type="InterPro" id="IPR053071">
    <property type="entry name" value="GPCR1-related_rcpt"/>
</dbReference>
<dbReference type="PANTHER" id="PTHR47023:SF3">
    <property type="entry name" value="G-PROTEIN COUPLED RECEPTORS FAMILY 1 PROFILE DOMAIN-CONTAINING PROTEIN"/>
    <property type="match status" value="1"/>
</dbReference>
<organism evidence="7 8">
    <name type="scientific">Ancylostoma ceylanicum</name>
    <dbReference type="NCBI Taxonomy" id="53326"/>
    <lineage>
        <taxon>Eukaryota</taxon>
        <taxon>Metazoa</taxon>
        <taxon>Ecdysozoa</taxon>
        <taxon>Nematoda</taxon>
        <taxon>Chromadorea</taxon>
        <taxon>Rhabditida</taxon>
        <taxon>Rhabditina</taxon>
        <taxon>Rhabditomorpha</taxon>
        <taxon>Strongyloidea</taxon>
        <taxon>Ancylostomatidae</taxon>
        <taxon>Ancylostomatinae</taxon>
        <taxon>Ancylostoma</taxon>
    </lineage>
</organism>
<dbReference type="STRING" id="53326.A0A016T4Z9"/>
<evidence type="ECO:0000259" key="6">
    <source>
        <dbReference type="PROSITE" id="PS50262"/>
    </source>
</evidence>
<feature type="transmembrane region" description="Helical" evidence="5">
    <location>
        <begin position="316"/>
        <end position="339"/>
    </location>
</feature>
<keyword evidence="8" id="KW-1185">Reference proteome</keyword>
<feature type="transmembrane region" description="Helical" evidence="5">
    <location>
        <begin position="77"/>
        <end position="102"/>
    </location>
</feature>